<dbReference type="AlphaFoldDB" id="A0A9D4ZP66"/>
<dbReference type="EMBL" id="JABFUD020000004">
    <property type="protein sequence ID" value="KAI5080666.1"/>
    <property type="molecule type" value="Genomic_DNA"/>
</dbReference>
<dbReference type="Proteomes" id="UP000886520">
    <property type="component" value="Chromosome 4"/>
</dbReference>
<name>A0A9D4ZP66_ADICA</name>
<gene>
    <name evidence="1" type="ORF">GOP47_0003849</name>
</gene>
<sequence>MDMKCMPGTKIMVTSRSKDVVRTLLESRVLSMTVGGSIEGTSSTISVVPVPSLTDEEAIQALRSYCCDASFFIADEDLRKIALNFWFFEEQCHPLCLKLQGAALRQVIPWTFVRLHYDDYTADRMHEEVRLLEYHGLLEVVHHDGLQPRLVIHDLLKRVAKSRVTNHVDALVNSAIRIHSSIGMGLPHFTTDELWKKKHVVAQLPEEEARHMEIILSA</sequence>
<protein>
    <submittedName>
        <fullName evidence="1">Uncharacterized protein</fullName>
    </submittedName>
</protein>
<proteinExistence type="predicted"/>
<organism evidence="1 2">
    <name type="scientific">Adiantum capillus-veneris</name>
    <name type="common">Maidenhair fern</name>
    <dbReference type="NCBI Taxonomy" id="13818"/>
    <lineage>
        <taxon>Eukaryota</taxon>
        <taxon>Viridiplantae</taxon>
        <taxon>Streptophyta</taxon>
        <taxon>Embryophyta</taxon>
        <taxon>Tracheophyta</taxon>
        <taxon>Polypodiopsida</taxon>
        <taxon>Polypodiidae</taxon>
        <taxon>Polypodiales</taxon>
        <taxon>Pteridineae</taxon>
        <taxon>Pteridaceae</taxon>
        <taxon>Vittarioideae</taxon>
        <taxon>Adiantum</taxon>
    </lineage>
</organism>
<evidence type="ECO:0000313" key="1">
    <source>
        <dbReference type="EMBL" id="KAI5080666.1"/>
    </source>
</evidence>
<comment type="caution">
    <text evidence="1">The sequence shown here is derived from an EMBL/GenBank/DDBJ whole genome shotgun (WGS) entry which is preliminary data.</text>
</comment>
<accession>A0A9D4ZP66</accession>
<evidence type="ECO:0000313" key="2">
    <source>
        <dbReference type="Proteomes" id="UP000886520"/>
    </source>
</evidence>
<keyword evidence="2" id="KW-1185">Reference proteome</keyword>
<reference evidence="1" key="1">
    <citation type="submission" date="2021-01" db="EMBL/GenBank/DDBJ databases">
        <title>Adiantum capillus-veneris genome.</title>
        <authorList>
            <person name="Fang Y."/>
            <person name="Liao Q."/>
        </authorList>
    </citation>
    <scope>NUCLEOTIDE SEQUENCE</scope>
    <source>
        <strain evidence="1">H3</strain>
        <tissue evidence="1">Leaf</tissue>
    </source>
</reference>